<evidence type="ECO:0000313" key="2">
    <source>
        <dbReference type="Proteomes" id="UP000036681"/>
    </source>
</evidence>
<keyword evidence="2" id="KW-1185">Reference proteome</keyword>
<accession>A0A0M3HQ54</accession>
<evidence type="ECO:0000256" key="1">
    <source>
        <dbReference type="SAM" id="Phobius"/>
    </source>
</evidence>
<dbReference type="PANTHER" id="PTHR46955">
    <property type="entry name" value="PROTEIN CBG01349-RELATED"/>
    <property type="match status" value="1"/>
</dbReference>
<dbReference type="InterPro" id="IPR052322">
    <property type="entry name" value="Mito_rRNA_Mtase_NSUN4"/>
</dbReference>
<feature type="transmembrane region" description="Helical" evidence="1">
    <location>
        <begin position="92"/>
        <end position="112"/>
    </location>
</feature>
<dbReference type="Proteomes" id="UP000036681">
    <property type="component" value="Unplaced"/>
</dbReference>
<keyword evidence="1" id="KW-0812">Transmembrane</keyword>
<dbReference type="InterPro" id="IPR019420">
    <property type="entry name" value="7TM_GPCR_serpentine_rcpt_Srbc"/>
</dbReference>
<keyword evidence="1" id="KW-1133">Transmembrane helix</keyword>
<reference evidence="3" key="1">
    <citation type="submission" date="2017-02" db="UniProtKB">
        <authorList>
            <consortium name="WormBaseParasite"/>
        </authorList>
    </citation>
    <scope>IDENTIFICATION</scope>
</reference>
<feature type="transmembrane region" description="Helical" evidence="1">
    <location>
        <begin position="20"/>
        <end position="44"/>
    </location>
</feature>
<dbReference type="WBParaSite" id="ALUE_0000415501-mRNA-1">
    <property type="protein sequence ID" value="ALUE_0000415501-mRNA-1"/>
    <property type="gene ID" value="ALUE_0000415501"/>
</dbReference>
<name>A0A0M3HQ54_ASCLU</name>
<sequence>MVLDDAWNRTTQESGHAGVLPVHIAALILAVINFLLNGLICVAFHNNRKLLTRCHLYIFYAFAITNCLSGTLEQQMVLTFLHGFYAKHMNFFFNFMLLEGFFTIPTLVNLFVHNNLNCPRWTIIVGSGFEIGLDRMRKVLAIMIALERLFAVYWPSQYYVADHFGFVKDACTIGILWGSIDSMAMILEEDLATIRMHCVTTSSSGYVFHTYFLISSFVFDIVLVIVYALFIVKLCMVSESLAATQGRMNANAMSKNYRQIVFMEAGPVVTIGYHMYGCTSFFLYSWRHRDIRAAIM</sequence>
<evidence type="ECO:0000313" key="3">
    <source>
        <dbReference type="WBParaSite" id="ALUE_0000415501-mRNA-1"/>
    </source>
</evidence>
<feature type="transmembrane region" description="Helical" evidence="1">
    <location>
        <begin position="211"/>
        <end position="232"/>
    </location>
</feature>
<organism evidence="2 3">
    <name type="scientific">Ascaris lumbricoides</name>
    <name type="common">Giant roundworm</name>
    <dbReference type="NCBI Taxonomy" id="6252"/>
    <lineage>
        <taxon>Eukaryota</taxon>
        <taxon>Metazoa</taxon>
        <taxon>Ecdysozoa</taxon>
        <taxon>Nematoda</taxon>
        <taxon>Chromadorea</taxon>
        <taxon>Rhabditida</taxon>
        <taxon>Spirurina</taxon>
        <taxon>Ascaridomorpha</taxon>
        <taxon>Ascaridoidea</taxon>
        <taxon>Ascarididae</taxon>
        <taxon>Ascaris</taxon>
    </lineage>
</organism>
<protein>
    <submittedName>
        <fullName evidence="3">G protein-coupled receptor</fullName>
    </submittedName>
</protein>
<dbReference type="SUPFAM" id="SSF81321">
    <property type="entry name" value="Family A G protein-coupled receptor-like"/>
    <property type="match status" value="1"/>
</dbReference>
<dbReference type="PANTHER" id="PTHR46955:SF5">
    <property type="entry name" value="G_PROTEIN_RECEP_F1_2 DOMAIN-CONTAINING PROTEIN"/>
    <property type="match status" value="1"/>
</dbReference>
<dbReference type="Pfam" id="PF10316">
    <property type="entry name" value="7TM_GPCR_Srbc"/>
    <property type="match status" value="1"/>
</dbReference>
<feature type="transmembrane region" description="Helical" evidence="1">
    <location>
        <begin position="56"/>
        <end position="72"/>
    </location>
</feature>
<proteinExistence type="predicted"/>
<keyword evidence="1" id="KW-0472">Membrane</keyword>
<dbReference type="AlphaFoldDB" id="A0A0M3HQ54"/>